<dbReference type="AlphaFoldDB" id="A0A1U7YKI3"/>
<keyword evidence="1" id="KW-1185">Reference proteome</keyword>
<accession>A0A1U7YKI3</accession>
<dbReference type="Proteomes" id="UP000189701">
    <property type="component" value="Unplaced"/>
</dbReference>
<dbReference type="RefSeq" id="XP_009803632.1">
    <property type="nucleotide sequence ID" value="XM_009805330.1"/>
</dbReference>
<evidence type="ECO:0000313" key="1">
    <source>
        <dbReference type="Proteomes" id="UP000189701"/>
    </source>
</evidence>
<gene>
    <name evidence="2 3 4" type="primary">LOC104248973</name>
</gene>
<protein>
    <submittedName>
        <fullName evidence="2 3">Uncharacterized protein LOC104248973</fullName>
    </submittedName>
</protein>
<reference evidence="2 3" key="2">
    <citation type="submission" date="2025-04" db="UniProtKB">
        <authorList>
            <consortium name="RefSeq"/>
        </authorList>
    </citation>
    <scope>IDENTIFICATION</scope>
    <source>
        <tissue evidence="2 3">Leaf</tissue>
    </source>
</reference>
<evidence type="ECO:0000313" key="3">
    <source>
        <dbReference type="RefSeq" id="XP_009803633.1"/>
    </source>
</evidence>
<name>A0A1U7YKI3_NICSY</name>
<proteinExistence type="predicted"/>
<evidence type="ECO:0000313" key="2">
    <source>
        <dbReference type="RefSeq" id="XP_009803632.1"/>
    </source>
</evidence>
<reference evidence="1" key="1">
    <citation type="journal article" date="2013" name="Genome Biol.">
        <title>Reference genomes and transcriptomes of Nicotiana sylvestris and Nicotiana tomentosiformis.</title>
        <authorList>
            <person name="Sierro N."/>
            <person name="Battey J.N."/>
            <person name="Ouadi S."/>
            <person name="Bovet L."/>
            <person name="Goepfert S."/>
            <person name="Bakaher N."/>
            <person name="Peitsch M.C."/>
            <person name="Ivanov N.V."/>
        </authorList>
    </citation>
    <scope>NUCLEOTIDE SEQUENCE [LARGE SCALE GENOMIC DNA]</scope>
</reference>
<sequence length="209" mass="22960">MQPKILRKKRNRMEVPWLKSRGPKDASFYMMKQLLPIPLTEPVEANLVSSDDDTPAAAGDSDEQFFPRGFDSENLDLVSDEVPIASFTISFLVVHSLPVVTATASDPPQAIMTSSTILTTTIPRTEVGSSSGSRAIKHITIEIPFDGNILKKSGQANVWLKPLISPVEKSKVESHSSLTWINDIVQSSLKINLIDTEMMESFSYGVVNA</sequence>
<evidence type="ECO:0000313" key="4">
    <source>
        <dbReference type="RefSeq" id="XP_009803634.1"/>
    </source>
</evidence>
<organism evidence="1 3">
    <name type="scientific">Nicotiana sylvestris</name>
    <name type="common">Wood tobacco</name>
    <name type="synonym">South American tobacco</name>
    <dbReference type="NCBI Taxonomy" id="4096"/>
    <lineage>
        <taxon>Eukaryota</taxon>
        <taxon>Viridiplantae</taxon>
        <taxon>Streptophyta</taxon>
        <taxon>Embryophyta</taxon>
        <taxon>Tracheophyta</taxon>
        <taxon>Spermatophyta</taxon>
        <taxon>Magnoliopsida</taxon>
        <taxon>eudicotyledons</taxon>
        <taxon>Gunneridae</taxon>
        <taxon>Pentapetalae</taxon>
        <taxon>asterids</taxon>
        <taxon>lamiids</taxon>
        <taxon>Solanales</taxon>
        <taxon>Solanaceae</taxon>
        <taxon>Nicotianoideae</taxon>
        <taxon>Nicotianeae</taxon>
        <taxon>Nicotiana</taxon>
    </lineage>
</organism>
<dbReference type="RefSeq" id="XP_009803634.1">
    <property type="nucleotide sequence ID" value="XM_009805332.1"/>
</dbReference>
<dbReference type="RefSeq" id="XP_009803633.1">
    <property type="nucleotide sequence ID" value="XM_009805331.1"/>
</dbReference>